<comment type="caution">
    <text evidence="1">The sequence shown here is derived from an EMBL/GenBank/DDBJ whole genome shotgun (WGS) entry which is preliminary data.</text>
</comment>
<organism evidence="1 2">
    <name type="scientific">Fusarium solani</name>
    <name type="common">Filamentous fungus</name>
    <dbReference type="NCBI Taxonomy" id="169388"/>
    <lineage>
        <taxon>Eukaryota</taxon>
        <taxon>Fungi</taxon>
        <taxon>Dikarya</taxon>
        <taxon>Ascomycota</taxon>
        <taxon>Pezizomycotina</taxon>
        <taxon>Sordariomycetes</taxon>
        <taxon>Hypocreomycetidae</taxon>
        <taxon>Hypocreales</taxon>
        <taxon>Nectriaceae</taxon>
        <taxon>Fusarium</taxon>
        <taxon>Fusarium solani species complex</taxon>
    </lineage>
</organism>
<accession>A0A9P9KMV3</accession>
<evidence type="ECO:0000313" key="1">
    <source>
        <dbReference type="EMBL" id="KAH7264345.1"/>
    </source>
</evidence>
<proteinExistence type="predicted"/>
<keyword evidence="2" id="KW-1185">Reference proteome</keyword>
<gene>
    <name evidence="1" type="ORF">B0J15DRAFT_581275</name>
</gene>
<dbReference type="EMBL" id="JAGTJS010000007">
    <property type="protein sequence ID" value="KAH7264345.1"/>
    <property type="molecule type" value="Genomic_DNA"/>
</dbReference>
<sequence length="240" mass="28434">MDPATQARFLESPLYRDLKTAFQHIIEEKIEDSHDVQQNEVLEPYYYITGLSLPFRGGCWCIRSQDEQCRDPESCPCKPRPFMGVNMRLAVCRRDHDEEGNCFGRYGAMRDCFDPRNVVEPYFLNILPHRSEPQTPWPQEWKERLTTIFGRYRIPDRMYNHFVNAVCALVDDMVDPFKAGNAGWVPQVHGTLGWYGQSAEHCIEELVRCMSNAWEDRHVLENPRLQRGRRYREDWDWDLE</sequence>
<protein>
    <submittedName>
        <fullName evidence="1">Uncharacterized protein</fullName>
    </submittedName>
</protein>
<name>A0A9P9KMV3_FUSSL</name>
<dbReference type="OrthoDB" id="5002369at2759"/>
<dbReference type="Proteomes" id="UP000736672">
    <property type="component" value="Unassembled WGS sequence"/>
</dbReference>
<reference evidence="1" key="1">
    <citation type="journal article" date="2021" name="Nat. Commun.">
        <title>Genetic determinants of endophytism in the Arabidopsis root mycobiome.</title>
        <authorList>
            <person name="Mesny F."/>
            <person name="Miyauchi S."/>
            <person name="Thiergart T."/>
            <person name="Pickel B."/>
            <person name="Atanasova L."/>
            <person name="Karlsson M."/>
            <person name="Huettel B."/>
            <person name="Barry K.W."/>
            <person name="Haridas S."/>
            <person name="Chen C."/>
            <person name="Bauer D."/>
            <person name="Andreopoulos W."/>
            <person name="Pangilinan J."/>
            <person name="LaButti K."/>
            <person name="Riley R."/>
            <person name="Lipzen A."/>
            <person name="Clum A."/>
            <person name="Drula E."/>
            <person name="Henrissat B."/>
            <person name="Kohler A."/>
            <person name="Grigoriev I.V."/>
            <person name="Martin F.M."/>
            <person name="Hacquard S."/>
        </authorList>
    </citation>
    <scope>NUCLEOTIDE SEQUENCE</scope>
    <source>
        <strain evidence="1">FSSC 5 MPI-SDFR-AT-0091</strain>
    </source>
</reference>
<evidence type="ECO:0000313" key="2">
    <source>
        <dbReference type="Proteomes" id="UP000736672"/>
    </source>
</evidence>
<dbReference type="AlphaFoldDB" id="A0A9P9KMV3"/>